<dbReference type="InterPro" id="IPR011989">
    <property type="entry name" value="ARM-like"/>
</dbReference>
<feature type="compositionally biased region" description="Basic and acidic residues" evidence="1">
    <location>
        <begin position="204"/>
        <end position="214"/>
    </location>
</feature>
<sequence length="220" mass="24591">MARGNLGRSSFNVGLAQIYKPRSGRCNLGLWRRNLGHVDLISAYLMQSRLKQFTAAIRGGVLKRWKEIDIVRGLVSATSTERTRLSGTALDLVAPASRIGSYWDSAVPFYAPTIIKLLGRACKIYVTRATITLTSLIKGTKSLVFIPYLIDGISEKSVTIRIGCADALLCCLSNTVNVAESSESRKQRSKDGLNKQAFKRHRKRDYDRWKRSRPETQPSL</sequence>
<dbReference type="STRING" id="27349.A0A0L6V1L1"/>
<accession>A0A0L6V1L1</accession>
<feature type="region of interest" description="Disordered" evidence="1">
    <location>
        <begin position="181"/>
        <end position="220"/>
    </location>
</feature>
<gene>
    <name evidence="2" type="ORF">VP01_2889g2</name>
</gene>
<protein>
    <submittedName>
        <fullName evidence="2">Uncharacterized protein</fullName>
    </submittedName>
</protein>
<evidence type="ECO:0000256" key="1">
    <source>
        <dbReference type="SAM" id="MobiDB-lite"/>
    </source>
</evidence>
<organism evidence="2 3">
    <name type="scientific">Puccinia sorghi</name>
    <dbReference type="NCBI Taxonomy" id="27349"/>
    <lineage>
        <taxon>Eukaryota</taxon>
        <taxon>Fungi</taxon>
        <taxon>Dikarya</taxon>
        <taxon>Basidiomycota</taxon>
        <taxon>Pucciniomycotina</taxon>
        <taxon>Pucciniomycetes</taxon>
        <taxon>Pucciniales</taxon>
        <taxon>Pucciniaceae</taxon>
        <taxon>Puccinia</taxon>
    </lineage>
</organism>
<dbReference type="Gene3D" id="1.25.10.10">
    <property type="entry name" value="Leucine-rich Repeat Variant"/>
    <property type="match status" value="1"/>
</dbReference>
<proteinExistence type="predicted"/>
<keyword evidence="3" id="KW-1185">Reference proteome</keyword>
<evidence type="ECO:0000313" key="2">
    <source>
        <dbReference type="EMBL" id="KNZ54668.1"/>
    </source>
</evidence>
<feature type="compositionally biased region" description="Basic and acidic residues" evidence="1">
    <location>
        <begin position="182"/>
        <end position="193"/>
    </location>
</feature>
<dbReference type="Proteomes" id="UP000037035">
    <property type="component" value="Unassembled WGS sequence"/>
</dbReference>
<dbReference type="OrthoDB" id="46159at2759"/>
<dbReference type="EMBL" id="LAVV01007822">
    <property type="protein sequence ID" value="KNZ54668.1"/>
    <property type="molecule type" value="Genomic_DNA"/>
</dbReference>
<dbReference type="VEuPathDB" id="FungiDB:VP01_2889g2"/>
<name>A0A0L6V1L1_9BASI</name>
<evidence type="ECO:0000313" key="3">
    <source>
        <dbReference type="Proteomes" id="UP000037035"/>
    </source>
</evidence>
<reference evidence="2 3" key="1">
    <citation type="submission" date="2015-08" db="EMBL/GenBank/DDBJ databases">
        <title>Next Generation Sequencing and Analysis of the Genome of Puccinia sorghi L Schw, the Causal Agent of Maize Common Rust.</title>
        <authorList>
            <person name="Rochi L."/>
            <person name="Burguener G."/>
            <person name="Darino M."/>
            <person name="Turjanski A."/>
            <person name="Kreff E."/>
            <person name="Dieguez M.J."/>
            <person name="Sacco F."/>
        </authorList>
    </citation>
    <scope>NUCLEOTIDE SEQUENCE [LARGE SCALE GENOMIC DNA]</scope>
    <source>
        <strain evidence="2 3">RO10H11247</strain>
    </source>
</reference>
<comment type="caution">
    <text evidence="2">The sequence shown here is derived from an EMBL/GenBank/DDBJ whole genome shotgun (WGS) entry which is preliminary data.</text>
</comment>
<dbReference type="AlphaFoldDB" id="A0A0L6V1L1"/>